<accession>A0A433T0X5</accession>
<feature type="region of interest" description="Disordered" evidence="1">
    <location>
        <begin position="664"/>
        <end position="710"/>
    </location>
</feature>
<organism evidence="2 3">
    <name type="scientific">Elysia chlorotica</name>
    <name type="common">Eastern emerald elysia</name>
    <name type="synonym">Sea slug</name>
    <dbReference type="NCBI Taxonomy" id="188477"/>
    <lineage>
        <taxon>Eukaryota</taxon>
        <taxon>Metazoa</taxon>
        <taxon>Spiralia</taxon>
        <taxon>Lophotrochozoa</taxon>
        <taxon>Mollusca</taxon>
        <taxon>Gastropoda</taxon>
        <taxon>Heterobranchia</taxon>
        <taxon>Euthyneura</taxon>
        <taxon>Panpulmonata</taxon>
        <taxon>Sacoglossa</taxon>
        <taxon>Placobranchoidea</taxon>
        <taxon>Plakobranchidae</taxon>
        <taxon>Elysia</taxon>
    </lineage>
</organism>
<proteinExistence type="predicted"/>
<evidence type="ECO:0000313" key="3">
    <source>
        <dbReference type="Proteomes" id="UP000271974"/>
    </source>
</evidence>
<feature type="compositionally biased region" description="Low complexity" evidence="1">
    <location>
        <begin position="867"/>
        <end position="878"/>
    </location>
</feature>
<feature type="region of interest" description="Disordered" evidence="1">
    <location>
        <begin position="342"/>
        <end position="363"/>
    </location>
</feature>
<feature type="region of interest" description="Disordered" evidence="1">
    <location>
        <begin position="867"/>
        <end position="913"/>
    </location>
</feature>
<dbReference type="EMBL" id="RQTK01000763">
    <property type="protein sequence ID" value="RUS75196.1"/>
    <property type="molecule type" value="Genomic_DNA"/>
</dbReference>
<keyword evidence="3" id="KW-1185">Reference proteome</keyword>
<feature type="region of interest" description="Disordered" evidence="1">
    <location>
        <begin position="555"/>
        <end position="593"/>
    </location>
</feature>
<reference evidence="2 3" key="1">
    <citation type="submission" date="2019-01" db="EMBL/GenBank/DDBJ databases">
        <title>A draft genome assembly of the solar-powered sea slug Elysia chlorotica.</title>
        <authorList>
            <person name="Cai H."/>
            <person name="Li Q."/>
            <person name="Fang X."/>
            <person name="Li J."/>
            <person name="Curtis N.E."/>
            <person name="Altenburger A."/>
            <person name="Shibata T."/>
            <person name="Feng M."/>
            <person name="Maeda T."/>
            <person name="Schwartz J.A."/>
            <person name="Shigenobu S."/>
            <person name="Lundholm N."/>
            <person name="Nishiyama T."/>
            <person name="Yang H."/>
            <person name="Hasebe M."/>
            <person name="Li S."/>
            <person name="Pierce S.K."/>
            <person name="Wang J."/>
        </authorList>
    </citation>
    <scope>NUCLEOTIDE SEQUENCE [LARGE SCALE GENOMIC DNA]</scope>
    <source>
        <strain evidence="2">EC2010</strain>
        <tissue evidence="2">Whole organism of an adult</tissue>
    </source>
</reference>
<feature type="compositionally biased region" description="Polar residues" evidence="1">
    <location>
        <begin position="665"/>
        <end position="677"/>
    </location>
</feature>
<evidence type="ECO:0000313" key="2">
    <source>
        <dbReference type="EMBL" id="RUS75196.1"/>
    </source>
</evidence>
<feature type="region of interest" description="Disordered" evidence="1">
    <location>
        <begin position="965"/>
        <end position="1007"/>
    </location>
</feature>
<feature type="compositionally biased region" description="Basic and acidic residues" evidence="1">
    <location>
        <begin position="681"/>
        <end position="704"/>
    </location>
</feature>
<feature type="region of interest" description="Disordered" evidence="1">
    <location>
        <begin position="1031"/>
        <end position="1102"/>
    </location>
</feature>
<feature type="compositionally biased region" description="Low complexity" evidence="1">
    <location>
        <begin position="998"/>
        <end position="1007"/>
    </location>
</feature>
<name>A0A433T0X5_ELYCH</name>
<dbReference type="AlphaFoldDB" id="A0A433T0X5"/>
<evidence type="ECO:0000256" key="1">
    <source>
        <dbReference type="SAM" id="MobiDB-lite"/>
    </source>
</evidence>
<feature type="compositionally biased region" description="Polar residues" evidence="1">
    <location>
        <begin position="559"/>
        <end position="583"/>
    </location>
</feature>
<protein>
    <submittedName>
        <fullName evidence="2">Uncharacterized protein</fullName>
    </submittedName>
</protein>
<sequence length="1124" mass="124531">MSVTEASCRSHTENRHIVEWSSYSSHHINKVQGDTTSLVYRNQSWSKLTSFSPDEKQKVRLSSSLNTCHIQSVTSLHQEGSKKCNATDESHVGGAKIFKEISVLKQSTNTCNSFFYDSVLRVWGIDKAIKCWRKKTQVSKLAVSGPYDTISTMKSSVNSQIKTRHTPQGWNEVSTCRDTSFMPYTAPTKVTSGAFDSTIWSKGTPVESQVDESKFLSDSFQTNMLALVNKWKQISKSGGKKHPNNKPCLDNGLMTACQASGYGQLGSIENLSERGMGILLTKTLILSTYLKAVHEQISNLGFSYQVSHRGKTAETAKEVMELGNDARKEKYRVSSNTCGAGRSGSVCTPTRTRVKPFKSSRSDSQILSRVSPTRDLSSYSDASSLCLDNQIDFKVIHNTQSEDFYKKSTVVKCRLDFTKHRDDDEDRQTSDKVDYGSLTEQWARDEKSKDSLKDLTTRRLSKYLIGVSPTSDDVFFASKSLVDPAIQLNTRYRNKVNEAGDIDSNSLSNLDPQSTDNAVCVQAVKLDPEVDTQSERQHGSTAHDDPQHLLSLAKRASPEGQSGDSTESLVSDASETEMCQGQPGSKYSSSVSVSKHASKLKLKLLSSDREVSMDPAINKKRSGPITSQVPSPSHSLRSRRSSDRLNPYARPRWAALGRLKMKLAGSQNTHSTKSATSARHVLHDRSAVIKDPDEKRDKPEETSPQRKKQKVFSRLGTVFQGVGKLTPLNPGKPFESSLASLWMPGVLACVQAAIGGNSNVFSSILPSVSESDIQKRSAQWMPKWRSHDELISDAASSRPLHPRIHELKRGEDYQRPLGPRKMSVTAMGERQCFRGRSLPDRFPQMASLHPILQGGYPFFQLQRSVTHTQSQHIQSSHSAAPAESPLSMPNTDRKSRYMQSRTKSSEEPLLSLPRESSEFPLLEESQSQLQNQTIVSSNQLLIQRPLSTSDPVRIPLDIREVEEQIESTPQKKKLRRQEALSEGEEIARGEVPRPPPQAELQEQAEDQLQVSEELPQLHMPHPQSQILRLKSPSSKTKPLIYNKEHGSKSSVTESPLLVSRSQAPVEPLLVSASRSPVQKVAAPVRTEQGASAERRGGGGSSSNVLSGLSFTCCLSCLKCEKLQD</sequence>
<gene>
    <name evidence="2" type="ORF">EGW08_017033</name>
</gene>
<comment type="caution">
    <text evidence="2">The sequence shown here is derived from an EMBL/GenBank/DDBJ whole genome shotgun (WGS) entry which is preliminary data.</text>
</comment>
<dbReference type="Proteomes" id="UP000271974">
    <property type="component" value="Unassembled WGS sequence"/>
</dbReference>
<feature type="region of interest" description="Disordered" evidence="1">
    <location>
        <begin position="611"/>
        <end position="649"/>
    </location>
</feature>
<dbReference type="OrthoDB" id="10684699at2759"/>